<dbReference type="OrthoDB" id="411524at2759"/>
<comment type="subcellular location">
    <subcellularLocation>
        <location evidence="1">Golgi apparatus membrane</location>
        <topology evidence="1">Single-pass type II membrane protein</topology>
    </subcellularLocation>
</comment>
<dbReference type="InterPro" id="IPR051292">
    <property type="entry name" value="Xyl/GlcA_transferase"/>
</dbReference>
<dbReference type="SUPFAM" id="SSF53448">
    <property type="entry name" value="Nucleotide-diphospho-sugar transferases"/>
    <property type="match status" value="1"/>
</dbReference>
<keyword evidence="3" id="KW-0735">Signal-anchor</keyword>
<dbReference type="GO" id="GO:0000139">
    <property type="term" value="C:Golgi membrane"/>
    <property type="evidence" value="ECO:0007669"/>
    <property type="project" value="UniProtKB-SubCell"/>
</dbReference>
<evidence type="ECO:0000256" key="6">
    <source>
        <dbReference type="ARBA" id="ARBA00023136"/>
    </source>
</evidence>
<dbReference type="PANTHER" id="PTHR12270">
    <property type="entry name" value="GLYCOSYLTRANSFERASE-RELATED"/>
    <property type="match status" value="1"/>
</dbReference>
<keyword evidence="4" id="KW-1133">Transmembrane helix</keyword>
<keyword evidence="7" id="KW-0325">Glycoprotein</keyword>
<dbReference type="GO" id="GO:0042285">
    <property type="term" value="F:xylosyltransferase activity"/>
    <property type="evidence" value="ECO:0007669"/>
    <property type="project" value="TreeGrafter"/>
</dbReference>
<dbReference type="AlphaFoldDB" id="V5I9H3"/>
<dbReference type="Gene3D" id="3.90.550.10">
    <property type="entry name" value="Spore Coat Polysaccharide Biosynthesis Protein SpsA, Chain A"/>
    <property type="match status" value="1"/>
</dbReference>
<dbReference type="GO" id="GO:0015020">
    <property type="term" value="F:glucuronosyltransferase activity"/>
    <property type="evidence" value="ECO:0007669"/>
    <property type="project" value="TreeGrafter"/>
</dbReference>
<protein>
    <submittedName>
        <fullName evidence="8">Glycosyltransferase-like protein</fullName>
    </submittedName>
</protein>
<dbReference type="InterPro" id="IPR029044">
    <property type="entry name" value="Nucleotide-diphossugar_trans"/>
</dbReference>
<evidence type="ECO:0000256" key="2">
    <source>
        <dbReference type="ARBA" id="ARBA00022692"/>
    </source>
</evidence>
<evidence type="ECO:0000256" key="3">
    <source>
        <dbReference type="ARBA" id="ARBA00022968"/>
    </source>
</evidence>
<evidence type="ECO:0000256" key="7">
    <source>
        <dbReference type="ARBA" id="ARBA00023180"/>
    </source>
</evidence>
<keyword evidence="2" id="KW-0812">Transmembrane</keyword>
<dbReference type="Pfam" id="PF01501">
    <property type="entry name" value="Glyco_transf_8"/>
    <property type="match status" value="1"/>
</dbReference>
<gene>
    <name evidence="8" type="primary">LARG2</name>
</gene>
<organism evidence="8">
    <name type="scientific">Anoplophora glabripennis</name>
    <name type="common">Asian longhorn beetle</name>
    <name type="synonym">Anoplophora nobilis</name>
    <dbReference type="NCBI Taxonomy" id="217634"/>
    <lineage>
        <taxon>Eukaryota</taxon>
        <taxon>Metazoa</taxon>
        <taxon>Ecdysozoa</taxon>
        <taxon>Arthropoda</taxon>
        <taxon>Hexapoda</taxon>
        <taxon>Insecta</taxon>
        <taxon>Pterygota</taxon>
        <taxon>Neoptera</taxon>
        <taxon>Endopterygota</taxon>
        <taxon>Coleoptera</taxon>
        <taxon>Polyphaga</taxon>
        <taxon>Cucujiformia</taxon>
        <taxon>Chrysomeloidea</taxon>
        <taxon>Cerambycidae</taxon>
        <taxon>Lamiinae</taxon>
        <taxon>Lamiini</taxon>
        <taxon>Anoplophora</taxon>
    </lineage>
</organism>
<evidence type="ECO:0000256" key="5">
    <source>
        <dbReference type="ARBA" id="ARBA00023034"/>
    </source>
</evidence>
<dbReference type="EMBL" id="GALX01002935">
    <property type="protein sequence ID" value="JAB65531.1"/>
    <property type="molecule type" value="Transcribed_RNA"/>
</dbReference>
<accession>V5I9H3</accession>
<dbReference type="Pfam" id="PF13896">
    <property type="entry name" value="Glyco_transf_49"/>
    <property type="match status" value="1"/>
</dbReference>
<dbReference type="GO" id="GO:0035269">
    <property type="term" value="P:protein O-linked glycosylation via mannose"/>
    <property type="evidence" value="ECO:0007669"/>
    <property type="project" value="TreeGrafter"/>
</dbReference>
<reference evidence="8" key="1">
    <citation type="submission" date="2013-07" db="EMBL/GenBank/DDBJ databases">
        <title>Midgut Transcriptome Profiling of Anoplphora glabripennis, a Lignocellulose Degrading, Wood-Boring Cerambycid.</title>
        <authorList>
            <person name="Scully E.D."/>
            <person name="Hoover K."/>
            <person name="Carlson J.E."/>
            <person name="Tien M."/>
            <person name="Geib S.M."/>
        </authorList>
    </citation>
    <scope>NUCLEOTIDE SEQUENCE</scope>
</reference>
<evidence type="ECO:0000313" key="8">
    <source>
        <dbReference type="EMBL" id="JAB65531.1"/>
    </source>
</evidence>
<evidence type="ECO:0000256" key="1">
    <source>
        <dbReference type="ARBA" id="ARBA00004323"/>
    </source>
</evidence>
<name>V5I9H3_ANOGL</name>
<sequence>MKLVFPRIIPIELTSKLLVLDTDITVVNDIYELWSLFKYFNKKQAIGIVENQSNYYTERSQHYNPWPAIGRGFNSGVLLYNLLVLKRMEWPKLWSEVTKRTTLVYGPTRLADQDIINAVLKENPEMLFEVPCYWNTQLSDRTLSQSCYKQHVVKIIHWNSPKKYNVHNKDGDYFRNVASGFMEYNGNLLRKQLLFCNKAQAVATNHSEELCSEFHRLLSTSWRTLLFFREYKHSVSVNDVTFVAQLSYDRLQTIEELVKCWPGPISLTLYVSDPELEKSISFISSSDILQQRSNVAYHAVFKDGDFYPINMLRNVGLRQVQTPYVFLADIDFLPNKNLYEMLIKHLFSMAFMENKALVVPAFEIQSYGNLIPRNKKQLLKGLKNKSVVPFLSSIWSLGHAPTNYEKWKTADEPYKVMWEPDYEPYVVVRRDVVEYDERFLGFGWNKVSHIMELEA</sequence>
<dbReference type="PANTHER" id="PTHR12270:SF25">
    <property type="entry name" value="GLYCOSYLTRANSFERASE-LIKE PROTEIN LARGE"/>
    <property type="match status" value="1"/>
</dbReference>
<dbReference type="InterPro" id="IPR002495">
    <property type="entry name" value="Glyco_trans_8"/>
</dbReference>
<keyword evidence="8" id="KW-0808">Transferase</keyword>
<evidence type="ECO:0000256" key="4">
    <source>
        <dbReference type="ARBA" id="ARBA00022989"/>
    </source>
</evidence>
<keyword evidence="6" id="KW-0472">Membrane</keyword>
<keyword evidence="5" id="KW-0333">Golgi apparatus</keyword>
<proteinExistence type="predicted"/>